<keyword evidence="2" id="KW-1185">Reference proteome</keyword>
<evidence type="ECO:0000313" key="1">
    <source>
        <dbReference type="EMBL" id="QQP38691.1"/>
    </source>
</evidence>
<protein>
    <submittedName>
        <fullName evidence="1">Uncharacterized protein</fullName>
    </submittedName>
</protein>
<dbReference type="EMBL" id="CP045902">
    <property type="protein sequence ID" value="QQP38691.1"/>
    <property type="molecule type" value="Genomic_DNA"/>
</dbReference>
<feature type="non-terminal residue" evidence="1">
    <location>
        <position position="58"/>
    </location>
</feature>
<accession>A0A7T8GWC1</accession>
<evidence type="ECO:0000313" key="2">
    <source>
        <dbReference type="Proteomes" id="UP000595437"/>
    </source>
</evidence>
<dbReference type="AlphaFoldDB" id="A0A7T8GWC1"/>
<feature type="non-terminal residue" evidence="1">
    <location>
        <position position="1"/>
    </location>
</feature>
<proteinExistence type="predicted"/>
<name>A0A7T8GWC1_CALRO</name>
<gene>
    <name evidence="1" type="ORF">FKW44_019342</name>
</gene>
<dbReference type="Proteomes" id="UP000595437">
    <property type="component" value="Chromosome 13"/>
</dbReference>
<organism evidence="1 2">
    <name type="scientific">Caligus rogercresseyi</name>
    <name type="common">Sea louse</name>
    <dbReference type="NCBI Taxonomy" id="217165"/>
    <lineage>
        <taxon>Eukaryota</taxon>
        <taxon>Metazoa</taxon>
        <taxon>Ecdysozoa</taxon>
        <taxon>Arthropoda</taxon>
        <taxon>Crustacea</taxon>
        <taxon>Multicrustacea</taxon>
        <taxon>Hexanauplia</taxon>
        <taxon>Copepoda</taxon>
        <taxon>Siphonostomatoida</taxon>
        <taxon>Caligidae</taxon>
        <taxon>Caligus</taxon>
    </lineage>
</organism>
<sequence>IIIIEDIRAIMISTAARYLAFTVKIPTINTIPWKYVGIWYNYIRLLRWTSPISTTDYE</sequence>
<reference evidence="2" key="1">
    <citation type="submission" date="2021-01" db="EMBL/GenBank/DDBJ databases">
        <title>Caligus Genome Assembly.</title>
        <authorList>
            <person name="Gallardo-Escarate C."/>
        </authorList>
    </citation>
    <scope>NUCLEOTIDE SEQUENCE [LARGE SCALE GENOMIC DNA]</scope>
</reference>